<evidence type="ECO:0000313" key="7">
    <source>
        <dbReference type="Proteomes" id="UP001233999"/>
    </source>
</evidence>
<dbReference type="InterPro" id="IPR010591">
    <property type="entry name" value="ATP11"/>
</dbReference>
<evidence type="ECO:0000256" key="5">
    <source>
        <dbReference type="SAM" id="MobiDB-lite"/>
    </source>
</evidence>
<keyword evidence="3" id="KW-0809">Transit peptide</keyword>
<feature type="region of interest" description="Disordered" evidence="5">
    <location>
        <begin position="57"/>
        <end position="83"/>
    </location>
</feature>
<dbReference type="Proteomes" id="UP001233999">
    <property type="component" value="Unassembled WGS sequence"/>
</dbReference>
<evidence type="ECO:0000313" key="6">
    <source>
        <dbReference type="EMBL" id="KAJ9582667.1"/>
    </source>
</evidence>
<dbReference type="PANTHER" id="PTHR13126:SF0">
    <property type="entry name" value="ATP SYNTHASE MITOCHONDRIAL F1 COMPLEX ASSEMBLY FACTOR 1"/>
    <property type="match status" value="1"/>
</dbReference>
<evidence type="ECO:0000256" key="1">
    <source>
        <dbReference type="ARBA" id="ARBA00004173"/>
    </source>
</evidence>
<keyword evidence="4" id="KW-0496">Mitochondrion</keyword>
<evidence type="ECO:0000256" key="4">
    <source>
        <dbReference type="ARBA" id="ARBA00023128"/>
    </source>
</evidence>
<dbReference type="GO" id="GO:0005739">
    <property type="term" value="C:mitochondrion"/>
    <property type="evidence" value="ECO:0007669"/>
    <property type="project" value="UniProtKB-SubCell"/>
</dbReference>
<sequence length="340" mass="40218">MRRMFPLFIRKLQYRSIMTSSYRTAKAIEELQNNPYYEKYSKKIATLQNTSPEEFMSRLQEHQEKKSKRKQDPAEKRGFSSAAEPKQAIATNLTYTKQKAESSPVPPEDMIKDKTGEEIKQIWEEYHKQRDVIAAAISSDVYDVFYSRTLKFPIFLFPLPKDKGYEFILCQFSGHEAHFTPLINYQTHKENAPECLTMTHYVDVKDKGLVLMRGEYNKDVINGMEAQCLANQLHLYYGQDNEKRTKLLERFTFRPQEFKHMDLVAELESFLHIMQQINFVLIFPNVKNGEMEKSAIAAHAWLEKHRIETKTKLLKQLEKPKELTIWEKIYICKNENNYEF</sequence>
<accession>A0AAD7ZLM8</accession>
<dbReference type="GO" id="GO:0033615">
    <property type="term" value="P:mitochondrial proton-transporting ATP synthase complex assembly"/>
    <property type="evidence" value="ECO:0007669"/>
    <property type="project" value="TreeGrafter"/>
</dbReference>
<name>A0AAD7ZLM8_DIPPU</name>
<comment type="similarity">
    <text evidence="2">Belongs to the ATP11 family.</text>
</comment>
<evidence type="ECO:0000256" key="3">
    <source>
        <dbReference type="ARBA" id="ARBA00022946"/>
    </source>
</evidence>
<comment type="subcellular location">
    <subcellularLocation>
        <location evidence="1">Mitochondrion</location>
    </subcellularLocation>
</comment>
<dbReference type="EMBL" id="JASPKZ010007773">
    <property type="protein sequence ID" value="KAJ9582667.1"/>
    <property type="molecule type" value="Genomic_DNA"/>
</dbReference>
<protein>
    <recommendedName>
        <fullName evidence="8">ATP synthase mitochondrial F1 complex assembly factor 1</fullName>
    </recommendedName>
</protein>
<proteinExistence type="inferred from homology"/>
<organism evidence="6 7">
    <name type="scientific">Diploptera punctata</name>
    <name type="common">Pacific beetle cockroach</name>
    <dbReference type="NCBI Taxonomy" id="6984"/>
    <lineage>
        <taxon>Eukaryota</taxon>
        <taxon>Metazoa</taxon>
        <taxon>Ecdysozoa</taxon>
        <taxon>Arthropoda</taxon>
        <taxon>Hexapoda</taxon>
        <taxon>Insecta</taxon>
        <taxon>Pterygota</taxon>
        <taxon>Neoptera</taxon>
        <taxon>Polyneoptera</taxon>
        <taxon>Dictyoptera</taxon>
        <taxon>Blattodea</taxon>
        <taxon>Blaberoidea</taxon>
        <taxon>Blaberidae</taxon>
        <taxon>Diplopterinae</taxon>
        <taxon>Diploptera</taxon>
    </lineage>
</organism>
<reference evidence="6" key="2">
    <citation type="submission" date="2023-05" db="EMBL/GenBank/DDBJ databases">
        <authorList>
            <person name="Fouks B."/>
        </authorList>
    </citation>
    <scope>NUCLEOTIDE SEQUENCE</scope>
    <source>
        <strain evidence="6">Stay&amp;Tobe</strain>
        <tissue evidence="6">Testes</tissue>
    </source>
</reference>
<dbReference type="AlphaFoldDB" id="A0AAD7ZLM8"/>
<dbReference type="PANTHER" id="PTHR13126">
    <property type="entry name" value="CHAPERONE ATP11"/>
    <property type="match status" value="1"/>
</dbReference>
<evidence type="ECO:0008006" key="8">
    <source>
        <dbReference type="Google" id="ProtNLM"/>
    </source>
</evidence>
<evidence type="ECO:0000256" key="2">
    <source>
        <dbReference type="ARBA" id="ARBA00009116"/>
    </source>
</evidence>
<reference evidence="6" key="1">
    <citation type="journal article" date="2023" name="IScience">
        <title>Live-bearing cockroach genome reveals convergent evolutionary mechanisms linked to viviparity in insects and beyond.</title>
        <authorList>
            <person name="Fouks B."/>
            <person name="Harrison M.C."/>
            <person name="Mikhailova A.A."/>
            <person name="Marchal E."/>
            <person name="English S."/>
            <person name="Carruthers M."/>
            <person name="Jennings E.C."/>
            <person name="Chiamaka E.L."/>
            <person name="Frigard R.A."/>
            <person name="Pippel M."/>
            <person name="Attardo G.M."/>
            <person name="Benoit J.B."/>
            <person name="Bornberg-Bauer E."/>
            <person name="Tobe S.S."/>
        </authorList>
    </citation>
    <scope>NUCLEOTIDE SEQUENCE</scope>
    <source>
        <strain evidence="6">Stay&amp;Tobe</strain>
    </source>
</reference>
<comment type="caution">
    <text evidence="6">The sequence shown here is derived from an EMBL/GenBank/DDBJ whole genome shotgun (WGS) entry which is preliminary data.</text>
</comment>
<feature type="compositionally biased region" description="Basic and acidic residues" evidence="5">
    <location>
        <begin position="57"/>
        <end position="78"/>
    </location>
</feature>
<keyword evidence="7" id="KW-1185">Reference proteome</keyword>
<gene>
    <name evidence="6" type="ORF">L9F63_022988</name>
</gene>
<dbReference type="Pfam" id="PF06644">
    <property type="entry name" value="ATP11"/>
    <property type="match status" value="1"/>
</dbReference>